<protein>
    <submittedName>
        <fullName evidence="1">Pre-mRNA processing RNA-helicase</fullName>
        <ecNumber evidence="1">3.6.4.13</ecNumber>
    </submittedName>
</protein>
<sequence>MDYEKLQAKKWDGKTSSRINIDAEEEESEESEPEDILALAYKKSKKKDIPVIDHGTAKYEPFRKNFYIEPSETQNMTEEEVELFRAELDGIKIRGVDCPKPVKRWTHCGFPAGCLEVIRKRGFVSPTPIQAQAIPAIMSGRDVIGVAKTGSGKTLAFLLPMFRHIRDQRPLENGEGPIAVILTPTRELATQIHKDCKFFLKPLGLRAVCLYGGAGMQSQINDIKRGAEIVVCTPGRMIDLLCANSGRLLSLARVTMLVLDEADRMFDMGFEPQVMKIINNVRPNRQTVLFSATFPRQMEALARKILKKPLEITVGGRSVVCNDVTQIVEVREEKSKFMRLLEILGNFYQTEADEEKRTLVFVDTHEAADNLLRDLMHKGYVCMSLHGGKDQVDRDASIADFKAGVCYILIATSIAARGLDVKNLALVVNYECPNHMEDYVHRVGRTGRAGNKGIAYTFVTPAQARYANDIVKALKASDADISPELQRLSDEFSLKVKAGSAQQAGSGFGGKGLEILDKQRDMVKLVQKKTYGNNDDDSESSSDDDLPGATTQTTTTESLAIGALAQKAGAIPASQAAAAIRAAQLAAAKIKASASNGRNLDTIAELNAKFRGDPQLLNDLLDHLNPPPPVYSTEIEINDFPQKARWRVTNKEQINQITEHTGAAVTTRGEYIASHEPLPFGSSRRKLHLFIEADNQIAVDLAVREIKSLLKEATLLAFEAENRGTAGGALTGRYSVL</sequence>
<keyword evidence="1" id="KW-0378">Hydrolase</keyword>
<dbReference type="EC" id="3.6.4.13" evidence="1"/>
<keyword evidence="2" id="KW-1185">Reference proteome</keyword>
<name>A0ACC2STJ1_9FUNG</name>
<accession>A0ACC2STJ1</accession>
<evidence type="ECO:0000313" key="1">
    <source>
        <dbReference type="EMBL" id="KAJ9065432.1"/>
    </source>
</evidence>
<proteinExistence type="predicted"/>
<organism evidence="1 2">
    <name type="scientific">Entomophthora muscae</name>
    <dbReference type="NCBI Taxonomy" id="34485"/>
    <lineage>
        <taxon>Eukaryota</taxon>
        <taxon>Fungi</taxon>
        <taxon>Fungi incertae sedis</taxon>
        <taxon>Zoopagomycota</taxon>
        <taxon>Entomophthoromycotina</taxon>
        <taxon>Entomophthoromycetes</taxon>
        <taxon>Entomophthorales</taxon>
        <taxon>Entomophthoraceae</taxon>
        <taxon>Entomophthora</taxon>
    </lineage>
</organism>
<comment type="caution">
    <text evidence="1">The sequence shown here is derived from an EMBL/GenBank/DDBJ whole genome shotgun (WGS) entry which is preliminary data.</text>
</comment>
<dbReference type="Proteomes" id="UP001165960">
    <property type="component" value="Unassembled WGS sequence"/>
</dbReference>
<reference evidence="1" key="1">
    <citation type="submission" date="2022-04" db="EMBL/GenBank/DDBJ databases">
        <title>Genome of the entomopathogenic fungus Entomophthora muscae.</title>
        <authorList>
            <person name="Elya C."/>
            <person name="Lovett B.R."/>
            <person name="Lee E."/>
            <person name="Macias A.M."/>
            <person name="Hajek A.E."/>
            <person name="De Bivort B.L."/>
            <person name="Kasson M.T."/>
            <person name="De Fine Licht H.H."/>
            <person name="Stajich J.E."/>
        </authorList>
    </citation>
    <scope>NUCLEOTIDE SEQUENCE</scope>
    <source>
        <strain evidence="1">Berkeley</strain>
    </source>
</reference>
<dbReference type="EMBL" id="QTSX02004350">
    <property type="protein sequence ID" value="KAJ9065432.1"/>
    <property type="molecule type" value="Genomic_DNA"/>
</dbReference>
<gene>
    <name evidence="1" type="primary">PRP5_1</name>
    <name evidence="1" type="ORF">DSO57_1019759</name>
</gene>
<evidence type="ECO:0000313" key="2">
    <source>
        <dbReference type="Proteomes" id="UP001165960"/>
    </source>
</evidence>